<keyword evidence="2" id="KW-1185">Reference proteome</keyword>
<name>A0ABD3QHH9_9STRA</name>
<sequence>MTWQVTDDIPSHLQSGSKRQKVCALAEIHAFSNEANIGPDGVTMQHKRTDDDGIFCPMLSCVLTINVPNDSSTCFKCGESSKGAPTIVCNQSILDNHQTRQNPSHANENGVGWLCNPRPNRLLAFEGSLLHGVVPGIPDPDSCWSHSDDDSNHDAESAGSCNDNIITGHDSFSDNPCSKRVTLMLGFWGDGVRKHFAKNDSNDRASVMGPNMPFPIISNGNPSHPWANEFVPVRIRENDFMEDVRSVSPYASLEVNPLWKSISRDNDTFGEYDDGRLKGSVQFSGRFFLKSGETGEIDDEVLAQAKR</sequence>
<evidence type="ECO:0000313" key="2">
    <source>
        <dbReference type="Proteomes" id="UP001516023"/>
    </source>
</evidence>
<dbReference type="EMBL" id="JABMIG020000055">
    <property type="protein sequence ID" value="KAL3797430.1"/>
    <property type="molecule type" value="Genomic_DNA"/>
</dbReference>
<dbReference type="Proteomes" id="UP001516023">
    <property type="component" value="Unassembled WGS sequence"/>
</dbReference>
<organism evidence="1 2">
    <name type="scientific">Cyclotella cryptica</name>
    <dbReference type="NCBI Taxonomy" id="29204"/>
    <lineage>
        <taxon>Eukaryota</taxon>
        <taxon>Sar</taxon>
        <taxon>Stramenopiles</taxon>
        <taxon>Ochrophyta</taxon>
        <taxon>Bacillariophyta</taxon>
        <taxon>Coscinodiscophyceae</taxon>
        <taxon>Thalassiosirophycidae</taxon>
        <taxon>Stephanodiscales</taxon>
        <taxon>Stephanodiscaceae</taxon>
        <taxon>Cyclotella</taxon>
    </lineage>
</organism>
<accession>A0ABD3QHH9</accession>
<reference evidence="1 2" key="1">
    <citation type="journal article" date="2020" name="G3 (Bethesda)">
        <title>Improved Reference Genome for Cyclotella cryptica CCMP332, a Model for Cell Wall Morphogenesis, Salinity Adaptation, and Lipid Production in Diatoms (Bacillariophyta).</title>
        <authorList>
            <person name="Roberts W.R."/>
            <person name="Downey K.M."/>
            <person name="Ruck E.C."/>
            <person name="Traller J.C."/>
            <person name="Alverson A.J."/>
        </authorList>
    </citation>
    <scope>NUCLEOTIDE SEQUENCE [LARGE SCALE GENOMIC DNA]</scope>
    <source>
        <strain evidence="1 2">CCMP332</strain>
    </source>
</reference>
<proteinExistence type="predicted"/>
<protein>
    <submittedName>
        <fullName evidence="1">Uncharacterized protein</fullName>
    </submittedName>
</protein>
<dbReference type="AlphaFoldDB" id="A0ABD3QHH9"/>
<comment type="caution">
    <text evidence="1">The sequence shown here is derived from an EMBL/GenBank/DDBJ whole genome shotgun (WGS) entry which is preliminary data.</text>
</comment>
<evidence type="ECO:0000313" key="1">
    <source>
        <dbReference type="EMBL" id="KAL3797430.1"/>
    </source>
</evidence>
<gene>
    <name evidence="1" type="ORF">HJC23_010556</name>
</gene>